<dbReference type="Gramene" id="EOY01016">
    <property type="protein sequence ID" value="EOY01016"/>
    <property type="gene ID" value="TCM_010937"/>
</dbReference>
<proteinExistence type="predicted"/>
<accession>A0A061E7R7</accession>
<evidence type="ECO:0000313" key="2">
    <source>
        <dbReference type="Proteomes" id="UP000026915"/>
    </source>
</evidence>
<dbReference type="Proteomes" id="UP000026915">
    <property type="component" value="Chromosome 2"/>
</dbReference>
<dbReference type="HOGENOM" id="CLU_2431401_0_0_1"/>
<dbReference type="AlphaFoldDB" id="A0A061E7R7"/>
<protein>
    <submittedName>
        <fullName evidence="1">Uncharacterized protein</fullName>
    </submittedName>
</protein>
<evidence type="ECO:0000313" key="1">
    <source>
        <dbReference type="EMBL" id="EOY01016.1"/>
    </source>
</evidence>
<gene>
    <name evidence="1" type="ORF">TCM_010937</name>
</gene>
<organism evidence="1 2">
    <name type="scientific">Theobroma cacao</name>
    <name type="common">Cacao</name>
    <name type="synonym">Cocoa</name>
    <dbReference type="NCBI Taxonomy" id="3641"/>
    <lineage>
        <taxon>Eukaryota</taxon>
        <taxon>Viridiplantae</taxon>
        <taxon>Streptophyta</taxon>
        <taxon>Embryophyta</taxon>
        <taxon>Tracheophyta</taxon>
        <taxon>Spermatophyta</taxon>
        <taxon>Magnoliopsida</taxon>
        <taxon>eudicotyledons</taxon>
        <taxon>Gunneridae</taxon>
        <taxon>Pentapetalae</taxon>
        <taxon>rosids</taxon>
        <taxon>malvids</taxon>
        <taxon>Malvales</taxon>
        <taxon>Malvaceae</taxon>
        <taxon>Byttnerioideae</taxon>
        <taxon>Theobroma</taxon>
    </lineage>
</organism>
<name>A0A061E7R7_THECC</name>
<sequence>MGLWGEMKREEESRGRLKGSGVVVRCDWCACDYVVVAMWVLLTRGKLCCRPFILGLIAKEAALALEGPKASLLDLRDKVAFSGYLCWVVSF</sequence>
<dbReference type="EMBL" id="CM001880">
    <property type="protein sequence ID" value="EOY01016.1"/>
    <property type="molecule type" value="Genomic_DNA"/>
</dbReference>
<reference evidence="1 2" key="1">
    <citation type="journal article" date="2013" name="Genome Biol.">
        <title>The genome sequence of the most widely cultivated cacao type and its use to identify candidate genes regulating pod color.</title>
        <authorList>
            <person name="Motamayor J.C."/>
            <person name="Mockaitis K."/>
            <person name="Schmutz J."/>
            <person name="Haiminen N."/>
            <person name="Iii D.L."/>
            <person name="Cornejo O."/>
            <person name="Findley S.D."/>
            <person name="Zheng P."/>
            <person name="Utro F."/>
            <person name="Royaert S."/>
            <person name="Saski C."/>
            <person name="Jenkins J."/>
            <person name="Podicheti R."/>
            <person name="Zhao M."/>
            <person name="Scheffler B.E."/>
            <person name="Stack J.C."/>
            <person name="Feltus F.A."/>
            <person name="Mustiga G.M."/>
            <person name="Amores F."/>
            <person name="Phillips W."/>
            <person name="Marelli J.P."/>
            <person name="May G.D."/>
            <person name="Shapiro H."/>
            <person name="Ma J."/>
            <person name="Bustamante C.D."/>
            <person name="Schnell R.J."/>
            <person name="Main D."/>
            <person name="Gilbert D."/>
            <person name="Parida L."/>
            <person name="Kuhn D.N."/>
        </authorList>
    </citation>
    <scope>NUCLEOTIDE SEQUENCE [LARGE SCALE GENOMIC DNA]</scope>
    <source>
        <strain evidence="2">cv. Matina 1-6</strain>
    </source>
</reference>
<dbReference type="InParanoid" id="A0A061E7R7"/>
<keyword evidence="2" id="KW-1185">Reference proteome</keyword>